<keyword evidence="2" id="KW-1185">Reference proteome</keyword>
<protein>
    <submittedName>
        <fullName evidence="1">Uncharacterized protein</fullName>
    </submittedName>
</protein>
<dbReference type="EMBL" id="BMJS01000003">
    <property type="protein sequence ID" value="GGF90904.1"/>
    <property type="molecule type" value="Genomic_DNA"/>
</dbReference>
<comment type="caution">
    <text evidence="1">The sequence shown here is derived from an EMBL/GenBank/DDBJ whole genome shotgun (WGS) entry which is preliminary data.</text>
</comment>
<evidence type="ECO:0000313" key="1">
    <source>
        <dbReference type="EMBL" id="GGF90904.1"/>
    </source>
</evidence>
<evidence type="ECO:0000313" key="2">
    <source>
        <dbReference type="Proteomes" id="UP000636949"/>
    </source>
</evidence>
<dbReference type="Proteomes" id="UP000636949">
    <property type="component" value="Unassembled WGS sequence"/>
</dbReference>
<dbReference type="InterPro" id="IPR010263">
    <property type="entry name" value="T6SS_TssK"/>
</dbReference>
<name>A0A8J2Z2Y2_9GAMM</name>
<dbReference type="OrthoDB" id="9827697at2"/>
<dbReference type="Pfam" id="PF05936">
    <property type="entry name" value="T6SS_VasE"/>
    <property type="match status" value="1"/>
</dbReference>
<gene>
    <name evidence="1" type="ORF">GCM10010995_05240</name>
</gene>
<dbReference type="NCBIfam" id="TIGR03353">
    <property type="entry name" value="VI_chp_4"/>
    <property type="match status" value="1"/>
</dbReference>
<organism evidence="1 2">
    <name type="scientific">Cysteiniphilum litorale</name>
    <dbReference type="NCBI Taxonomy" id="2056700"/>
    <lineage>
        <taxon>Bacteria</taxon>
        <taxon>Pseudomonadati</taxon>
        <taxon>Pseudomonadota</taxon>
        <taxon>Gammaproteobacteria</taxon>
        <taxon>Thiotrichales</taxon>
        <taxon>Fastidiosibacteraceae</taxon>
        <taxon>Cysteiniphilum</taxon>
    </lineage>
</organism>
<sequence length="425" mass="49153">MKIKWHNGLILSDELFIEQDKIAQNIRTEALSLIYAESVPCIVSIDFDQQYWAEAKLKLTHISFIDAEGNIQYYSDMHNRLNLLDLNHYDSESDLAVHVNFKHIEQTLGKDAPFQVMQLMPELGTFACPDAALSIKLIELKRNDQRIWQLTANYLANTYFVDKFLQRILLKKLNELCDEILQFINSEISYLPVSQSHIYLQLLTIKKLTFQLATLLAKIKSGQMKVTLSALYDTLYQLYIDSWLIKNAEEPSVILLDKHNIAVSFGTLIDHIQGLFSLKLTGNAYTRMLPRSDYAMIYECGLSAETQYAEAIYLIIRKQDASTYFKSEEIFVAPSSSIKRMMQLYLPGIKLKKYHGKIADQSFNKLNCEIYQLEPDHDWQTAINEEKLSVFINSPHHNLADYYLYIDIPRKFAKKQQNVASQASM</sequence>
<reference evidence="1" key="1">
    <citation type="journal article" date="2014" name="Int. J. Syst. Evol. Microbiol.">
        <title>Complete genome sequence of Corynebacterium casei LMG S-19264T (=DSM 44701T), isolated from a smear-ripened cheese.</title>
        <authorList>
            <consortium name="US DOE Joint Genome Institute (JGI-PGF)"/>
            <person name="Walter F."/>
            <person name="Albersmeier A."/>
            <person name="Kalinowski J."/>
            <person name="Ruckert C."/>
        </authorList>
    </citation>
    <scope>NUCLEOTIDE SEQUENCE</scope>
    <source>
        <strain evidence="1">CGMCC 1.15758</strain>
    </source>
</reference>
<accession>A0A8J2Z2Y2</accession>
<dbReference type="AlphaFoldDB" id="A0A8J2Z2Y2"/>
<proteinExistence type="predicted"/>
<reference evidence="1" key="2">
    <citation type="submission" date="2020-09" db="EMBL/GenBank/DDBJ databases">
        <authorList>
            <person name="Sun Q."/>
            <person name="Zhou Y."/>
        </authorList>
    </citation>
    <scope>NUCLEOTIDE SEQUENCE</scope>
    <source>
        <strain evidence="1">CGMCC 1.15758</strain>
    </source>
</reference>